<dbReference type="EMBL" id="JAGTJJ010000033">
    <property type="protein sequence ID" value="MDC3985976.1"/>
    <property type="molecule type" value="Genomic_DNA"/>
</dbReference>
<feature type="chain" id="PRO_5040763050" description="Tryptophan synthase alpha chain" evidence="1">
    <location>
        <begin position="29"/>
        <end position="280"/>
    </location>
</feature>
<protein>
    <recommendedName>
        <fullName evidence="4">Tryptophan synthase alpha chain</fullName>
    </recommendedName>
</protein>
<evidence type="ECO:0008006" key="4">
    <source>
        <dbReference type="Google" id="ProtNLM"/>
    </source>
</evidence>
<dbReference type="AlphaFoldDB" id="A0A9X3XDA7"/>
<evidence type="ECO:0000256" key="1">
    <source>
        <dbReference type="SAM" id="SignalP"/>
    </source>
</evidence>
<dbReference type="PROSITE" id="PS51257">
    <property type="entry name" value="PROKAR_LIPOPROTEIN"/>
    <property type="match status" value="1"/>
</dbReference>
<keyword evidence="1" id="KW-0732">Signal</keyword>
<keyword evidence="3" id="KW-1185">Reference proteome</keyword>
<feature type="signal peptide" evidence="1">
    <location>
        <begin position="1"/>
        <end position="28"/>
    </location>
</feature>
<sequence length="280" mass="28510">MNLRHVVAAISLALLLAGLGILPSCSSASCDGGGEGCPCTTGVECGRPPACTGWICDGTCHSFNERVGFRCMMDSCPGPDKCPGVCDGAGTCIGCLQDADCKPGHTCESGNVCSRCDDGVKNGDETDVDCGGSCPLCPGTCNVDADCPGGYCWDGLCARCDDGIQNGDETGIDCSNSGGRCPICFGPFCETNAECASGACEAGVCCAKPCPLCYDCGFPYGECVPRAYGTGDGKNAPDPTIVCAGNYMCDGKGRCALKYNQPCTQNEDCASESCVNGICN</sequence>
<accession>A0A9X3XDA7</accession>
<gene>
    <name evidence="2" type="ORF">KEG57_36185</name>
</gene>
<evidence type="ECO:0000313" key="2">
    <source>
        <dbReference type="EMBL" id="MDC3985976.1"/>
    </source>
</evidence>
<comment type="caution">
    <text evidence="2">The sequence shown here is derived from an EMBL/GenBank/DDBJ whole genome shotgun (WGS) entry which is preliminary data.</text>
</comment>
<dbReference type="Proteomes" id="UP001151081">
    <property type="component" value="Unassembled WGS sequence"/>
</dbReference>
<evidence type="ECO:0000313" key="3">
    <source>
        <dbReference type="Proteomes" id="UP001151081"/>
    </source>
</evidence>
<organism evidence="2 3">
    <name type="scientific">Polyangium jinanense</name>
    <dbReference type="NCBI Taxonomy" id="2829994"/>
    <lineage>
        <taxon>Bacteria</taxon>
        <taxon>Pseudomonadati</taxon>
        <taxon>Myxococcota</taxon>
        <taxon>Polyangia</taxon>
        <taxon>Polyangiales</taxon>
        <taxon>Polyangiaceae</taxon>
        <taxon>Polyangium</taxon>
    </lineage>
</organism>
<dbReference type="RefSeq" id="WP_272459345.1">
    <property type="nucleotide sequence ID" value="NZ_JAGTJJ010000033.1"/>
</dbReference>
<name>A0A9X3XDA7_9BACT</name>
<reference evidence="2 3" key="1">
    <citation type="submission" date="2021-04" db="EMBL/GenBank/DDBJ databases">
        <title>Genome analysis of Polyangium sp.</title>
        <authorList>
            <person name="Li Y."/>
            <person name="Wang J."/>
        </authorList>
    </citation>
    <scope>NUCLEOTIDE SEQUENCE [LARGE SCALE GENOMIC DNA]</scope>
    <source>
        <strain evidence="2 3">SDU14</strain>
    </source>
</reference>
<proteinExistence type="predicted"/>